<accession>A0ABS0PCC2</accession>
<dbReference type="Pfam" id="PF13561">
    <property type="entry name" value="adh_short_C2"/>
    <property type="match status" value="1"/>
</dbReference>
<dbReference type="SUPFAM" id="SSF51735">
    <property type="entry name" value="NAD(P)-binding Rossmann-fold domains"/>
    <property type="match status" value="1"/>
</dbReference>
<organism evidence="3 4">
    <name type="scientific">Bradyrhizobium diversitatis</name>
    <dbReference type="NCBI Taxonomy" id="2755406"/>
    <lineage>
        <taxon>Bacteria</taxon>
        <taxon>Pseudomonadati</taxon>
        <taxon>Pseudomonadota</taxon>
        <taxon>Alphaproteobacteria</taxon>
        <taxon>Hyphomicrobiales</taxon>
        <taxon>Nitrobacteraceae</taxon>
        <taxon>Bradyrhizobium</taxon>
    </lineage>
</organism>
<protein>
    <submittedName>
        <fullName evidence="3">SDR family oxidoreductase</fullName>
    </submittedName>
</protein>
<dbReference type="PANTHER" id="PTHR43639:SF1">
    <property type="entry name" value="SHORT-CHAIN DEHYDROGENASE_REDUCTASE FAMILY PROTEIN"/>
    <property type="match status" value="1"/>
</dbReference>
<comment type="similarity">
    <text evidence="1">Belongs to the short-chain dehydrogenases/reductases (SDR) family.</text>
</comment>
<dbReference type="Proteomes" id="UP001194539">
    <property type="component" value="Unassembled WGS sequence"/>
</dbReference>
<dbReference type="InterPro" id="IPR002347">
    <property type="entry name" value="SDR_fam"/>
</dbReference>
<proteinExistence type="inferred from homology"/>
<dbReference type="InterPro" id="IPR036291">
    <property type="entry name" value="NAD(P)-bd_dom_sf"/>
</dbReference>
<dbReference type="CDD" id="cd05233">
    <property type="entry name" value="SDR_c"/>
    <property type="match status" value="1"/>
</dbReference>
<dbReference type="PANTHER" id="PTHR43639">
    <property type="entry name" value="OXIDOREDUCTASE, SHORT-CHAIN DEHYDROGENASE/REDUCTASE FAMILY (AFU_ORTHOLOGUE AFUA_5G02870)"/>
    <property type="match status" value="1"/>
</dbReference>
<reference evidence="3 4" key="1">
    <citation type="submission" date="2020-07" db="EMBL/GenBank/DDBJ databases">
        <title>Bradyrhizobium diversity isolated from nodules of indigenous legumes of Western Australia.</title>
        <authorList>
            <person name="Klepa M.S."/>
        </authorList>
    </citation>
    <scope>NUCLEOTIDE SEQUENCE [LARGE SCALE GENOMIC DNA]</scope>
    <source>
        <strain evidence="3 4">CNPSo 4019</strain>
    </source>
</reference>
<evidence type="ECO:0000256" key="1">
    <source>
        <dbReference type="ARBA" id="ARBA00006484"/>
    </source>
</evidence>
<evidence type="ECO:0000313" key="4">
    <source>
        <dbReference type="Proteomes" id="UP001194539"/>
    </source>
</evidence>
<dbReference type="RefSeq" id="WP_197968845.1">
    <property type="nucleotide sequence ID" value="NZ_JACEGD010000040.1"/>
</dbReference>
<dbReference type="EMBL" id="JACEGD010000040">
    <property type="protein sequence ID" value="MBH5390929.1"/>
    <property type="molecule type" value="Genomic_DNA"/>
</dbReference>
<evidence type="ECO:0000256" key="2">
    <source>
        <dbReference type="ARBA" id="ARBA00023002"/>
    </source>
</evidence>
<dbReference type="Gene3D" id="3.40.50.720">
    <property type="entry name" value="NAD(P)-binding Rossmann-like Domain"/>
    <property type="match status" value="1"/>
</dbReference>
<dbReference type="PRINTS" id="PR00080">
    <property type="entry name" value="SDRFAMILY"/>
</dbReference>
<dbReference type="PRINTS" id="PR00081">
    <property type="entry name" value="GDHRDH"/>
</dbReference>
<sequence>MSNSEKVAVVTGASRGIGAGIVEKFLDNGYRVVACSRNITSSGRPDLVEVAGDVSRPETARLVIQAARERFGRLDTLINNAGAFLSKPFTEYTEGEFANLVQVNLGGFFHISQLAIAQMLRQASGHIINITSSLLAEQPVKGLPAALTAITKGGVNAATRSLAIEYADKGIRVNAVAPGVVRTPMHAPESHGFLATMHPIGRIGEIQDIVDAVLYLDNASFVTGEILHVDGGANAGRW</sequence>
<gene>
    <name evidence="3" type="ORF">H1B27_32340</name>
</gene>
<comment type="caution">
    <text evidence="3">The sequence shown here is derived from an EMBL/GenBank/DDBJ whole genome shotgun (WGS) entry which is preliminary data.</text>
</comment>
<name>A0ABS0PCC2_9BRAD</name>
<keyword evidence="4" id="KW-1185">Reference proteome</keyword>
<keyword evidence="2" id="KW-0560">Oxidoreductase</keyword>
<evidence type="ECO:0000313" key="3">
    <source>
        <dbReference type="EMBL" id="MBH5390929.1"/>
    </source>
</evidence>